<dbReference type="EMBL" id="CACTIH010005686">
    <property type="protein sequence ID" value="CAA3000343.1"/>
    <property type="molecule type" value="Genomic_DNA"/>
</dbReference>
<keyword evidence="1" id="KW-0645">Protease</keyword>
<gene>
    <name evidence="1" type="ORF">OLEA9_A029750</name>
</gene>
<accession>A0A8S0T7W4</accession>
<comment type="caution">
    <text evidence="1">The sequence shown here is derived from an EMBL/GenBank/DDBJ whole genome shotgun (WGS) entry which is preliminary data.</text>
</comment>
<organism evidence="1 2">
    <name type="scientific">Olea europaea subsp. europaea</name>
    <dbReference type="NCBI Taxonomy" id="158383"/>
    <lineage>
        <taxon>Eukaryota</taxon>
        <taxon>Viridiplantae</taxon>
        <taxon>Streptophyta</taxon>
        <taxon>Embryophyta</taxon>
        <taxon>Tracheophyta</taxon>
        <taxon>Spermatophyta</taxon>
        <taxon>Magnoliopsida</taxon>
        <taxon>eudicotyledons</taxon>
        <taxon>Gunneridae</taxon>
        <taxon>Pentapetalae</taxon>
        <taxon>asterids</taxon>
        <taxon>lamiids</taxon>
        <taxon>Lamiales</taxon>
        <taxon>Oleaceae</taxon>
        <taxon>Oleeae</taxon>
        <taxon>Olea</taxon>
    </lineage>
</organism>
<dbReference type="AlphaFoldDB" id="A0A8S0T7W4"/>
<dbReference type="Proteomes" id="UP000594638">
    <property type="component" value="Unassembled WGS sequence"/>
</dbReference>
<name>A0A8S0T7W4_OLEEU</name>
<evidence type="ECO:0000313" key="1">
    <source>
        <dbReference type="EMBL" id="CAA3000343.1"/>
    </source>
</evidence>
<dbReference type="GO" id="GO:0008233">
    <property type="term" value="F:peptidase activity"/>
    <property type="evidence" value="ECO:0007669"/>
    <property type="project" value="UniProtKB-KW"/>
</dbReference>
<evidence type="ECO:0000313" key="2">
    <source>
        <dbReference type="Proteomes" id="UP000594638"/>
    </source>
</evidence>
<dbReference type="GO" id="GO:0006508">
    <property type="term" value="P:proteolysis"/>
    <property type="evidence" value="ECO:0007669"/>
    <property type="project" value="UniProtKB-KW"/>
</dbReference>
<keyword evidence="1" id="KW-0378">Hydrolase</keyword>
<dbReference type="Gramene" id="OE9A029750T1">
    <property type="protein sequence ID" value="OE9A029750C1"/>
    <property type="gene ID" value="OE9A029750"/>
</dbReference>
<sequence length="54" mass="5828">LINLNDTSITVPNLKGSIIVKDFVGLLGIYEASIRTLAGISVLVNPDTLKFKEI</sequence>
<proteinExistence type="predicted"/>
<feature type="non-terminal residue" evidence="1">
    <location>
        <position position="1"/>
    </location>
</feature>
<protein>
    <submittedName>
        <fullName evidence="1">Subtilisin-like protease</fullName>
    </submittedName>
</protein>
<reference evidence="1 2" key="1">
    <citation type="submission" date="2019-12" db="EMBL/GenBank/DDBJ databases">
        <authorList>
            <person name="Alioto T."/>
            <person name="Alioto T."/>
            <person name="Gomez Garrido J."/>
        </authorList>
    </citation>
    <scope>NUCLEOTIDE SEQUENCE [LARGE SCALE GENOMIC DNA]</scope>
</reference>
<feature type="non-terminal residue" evidence="1">
    <location>
        <position position="54"/>
    </location>
</feature>
<keyword evidence="2" id="KW-1185">Reference proteome</keyword>